<keyword evidence="2" id="KW-1133">Transmembrane helix</keyword>
<name>A0A4V3FKV2_9ACTN</name>
<evidence type="ECO:0000313" key="3">
    <source>
        <dbReference type="EMBL" id="TDU91613.1"/>
    </source>
</evidence>
<gene>
    <name evidence="3" type="ORF">EV138_5222</name>
</gene>
<proteinExistence type="predicted"/>
<dbReference type="EMBL" id="SOCE01000001">
    <property type="protein sequence ID" value="TDU91613.1"/>
    <property type="molecule type" value="Genomic_DNA"/>
</dbReference>
<dbReference type="Proteomes" id="UP000295151">
    <property type="component" value="Unassembled WGS sequence"/>
</dbReference>
<evidence type="ECO:0000313" key="4">
    <source>
        <dbReference type="Proteomes" id="UP000295151"/>
    </source>
</evidence>
<sequence>MSPSDEVDDLLTKAGADWRAGQPSPPEPDLSRIVPAKKARRWLVPALAAASVAAIATAALIVLPDKHQPSVAQGKQPAASTALGSIAGAKKHPLQVRVGDRVQVDGEVVAAPGKPVVYCFPVVTSLPAVVGQGPKPAKCEQGAELVLTGVDVDRLTDLSTVQGVKAGFAHLEGSWGGDKIAVDKQGPVVATPDAGPKVPCAAPPGGWKPGTSDNLVTPAVAAFVDARPNQLQELSIGRANGDGSPSVLIVGVAHGDPAQLRQLLAPVFKGNLCVTKVKLSKTEVDKLRDRVGAIPPAVLRPLSYGGSVGNHPINITLRILDDQALTALEPLGLDNLTITPIIRPVN</sequence>
<evidence type="ECO:0000256" key="1">
    <source>
        <dbReference type="SAM" id="MobiDB-lite"/>
    </source>
</evidence>
<feature type="region of interest" description="Disordered" evidence="1">
    <location>
        <begin position="1"/>
        <end position="33"/>
    </location>
</feature>
<reference evidence="3 4" key="1">
    <citation type="submission" date="2019-03" db="EMBL/GenBank/DDBJ databases">
        <title>Genomic Encyclopedia of Type Strains, Phase III (KMG-III): the genomes of soil and plant-associated and newly described type strains.</title>
        <authorList>
            <person name="Whitman W."/>
        </authorList>
    </citation>
    <scope>NUCLEOTIDE SEQUENCE [LARGE SCALE GENOMIC DNA]</scope>
    <source>
        <strain evidence="3 4">VKM Ac-2575</strain>
    </source>
</reference>
<protein>
    <submittedName>
        <fullName evidence="3">Uncharacterized protein</fullName>
    </submittedName>
</protein>
<feature type="transmembrane region" description="Helical" evidence="2">
    <location>
        <begin position="42"/>
        <end position="63"/>
    </location>
</feature>
<keyword evidence="2" id="KW-0472">Membrane</keyword>
<comment type="caution">
    <text evidence="3">The sequence shown here is derived from an EMBL/GenBank/DDBJ whole genome shotgun (WGS) entry which is preliminary data.</text>
</comment>
<evidence type="ECO:0000256" key="2">
    <source>
        <dbReference type="SAM" id="Phobius"/>
    </source>
</evidence>
<organism evidence="3 4">
    <name type="scientific">Kribbella voronezhensis</name>
    <dbReference type="NCBI Taxonomy" id="2512212"/>
    <lineage>
        <taxon>Bacteria</taxon>
        <taxon>Bacillati</taxon>
        <taxon>Actinomycetota</taxon>
        <taxon>Actinomycetes</taxon>
        <taxon>Propionibacteriales</taxon>
        <taxon>Kribbellaceae</taxon>
        <taxon>Kribbella</taxon>
    </lineage>
</organism>
<dbReference type="OrthoDB" id="5178481at2"/>
<dbReference type="RefSeq" id="WP_133981332.1">
    <property type="nucleotide sequence ID" value="NZ_SOCE01000001.1"/>
</dbReference>
<keyword evidence="4" id="KW-1185">Reference proteome</keyword>
<dbReference type="AlphaFoldDB" id="A0A4V3FKV2"/>
<accession>A0A4V3FKV2</accession>
<keyword evidence="2" id="KW-0812">Transmembrane</keyword>